<reference evidence="1 2" key="1">
    <citation type="journal article" date="2016" name="Nat. Commun.">
        <title>Thousands of microbial genomes shed light on interconnected biogeochemical processes in an aquifer system.</title>
        <authorList>
            <person name="Anantharaman K."/>
            <person name="Brown C.T."/>
            <person name="Hug L.A."/>
            <person name="Sharon I."/>
            <person name="Castelle C.J."/>
            <person name="Probst A.J."/>
            <person name="Thomas B.C."/>
            <person name="Singh A."/>
            <person name="Wilkins M.J."/>
            <person name="Karaoz U."/>
            <person name="Brodie E.L."/>
            <person name="Williams K.H."/>
            <person name="Hubbard S.S."/>
            <person name="Banfield J.F."/>
        </authorList>
    </citation>
    <scope>NUCLEOTIDE SEQUENCE [LARGE SCALE GENOMIC DNA]</scope>
</reference>
<gene>
    <name evidence="1" type="ORF">A2971_01380</name>
</gene>
<proteinExistence type="predicted"/>
<dbReference type="AlphaFoldDB" id="A0A1F6AYV6"/>
<evidence type="ECO:0000313" key="1">
    <source>
        <dbReference type="EMBL" id="OGG29861.1"/>
    </source>
</evidence>
<dbReference type="Pfam" id="PF12441">
    <property type="entry name" value="CopG_antitoxin"/>
    <property type="match status" value="1"/>
</dbReference>
<evidence type="ECO:0000313" key="2">
    <source>
        <dbReference type="Proteomes" id="UP000178461"/>
    </source>
</evidence>
<dbReference type="EMBL" id="MFJW01000013">
    <property type="protein sequence ID" value="OGG29861.1"/>
    <property type="molecule type" value="Genomic_DNA"/>
</dbReference>
<evidence type="ECO:0008006" key="3">
    <source>
        <dbReference type="Google" id="ProtNLM"/>
    </source>
</evidence>
<name>A0A1F6AYV6_9BACT</name>
<dbReference type="InterPro" id="IPR022148">
    <property type="entry name" value="CopG_antitoxin"/>
</dbReference>
<dbReference type="Proteomes" id="UP000178461">
    <property type="component" value="Unassembled WGS sequence"/>
</dbReference>
<sequence>MNKRFKELPKFKNEDEERDFWATHDSTDYFDWSKAKRVIFPNLQLTKKPISLRITNSLLAKVKAIANKKDMPYQTLMKQYVSKGVEQEFAR</sequence>
<organism evidence="1 2">
    <name type="scientific">Candidatus Gottesmanbacteria bacterium RIFCSPLOWO2_01_FULL_46_21</name>
    <dbReference type="NCBI Taxonomy" id="1798393"/>
    <lineage>
        <taxon>Bacteria</taxon>
        <taxon>Candidatus Gottesmaniibacteriota</taxon>
    </lineage>
</organism>
<protein>
    <recommendedName>
        <fullName evidence="3">Antitoxin</fullName>
    </recommendedName>
</protein>
<comment type="caution">
    <text evidence="1">The sequence shown here is derived from an EMBL/GenBank/DDBJ whole genome shotgun (WGS) entry which is preliminary data.</text>
</comment>
<accession>A0A1F6AYV6</accession>